<dbReference type="RefSeq" id="WP_170085470.1">
    <property type="nucleotide sequence ID" value="NZ_CP047972.1"/>
</dbReference>
<dbReference type="CDD" id="cd00165">
    <property type="entry name" value="S4"/>
    <property type="match status" value="1"/>
</dbReference>
<evidence type="ECO:0000313" key="3">
    <source>
        <dbReference type="EMBL" id="CAB3392743.1"/>
    </source>
</evidence>
<dbReference type="AlphaFoldDB" id="A0A6F9E881"/>
<protein>
    <submittedName>
        <fullName evidence="3">RNA-binding protein</fullName>
    </submittedName>
</protein>
<dbReference type="InterPro" id="IPR036986">
    <property type="entry name" value="S4_RNA-bd_sf"/>
</dbReference>
<dbReference type="Gene3D" id="3.30.1370.160">
    <property type="match status" value="1"/>
</dbReference>
<dbReference type="Proteomes" id="UP000502196">
    <property type="component" value="Chromosome"/>
</dbReference>
<dbReference type="Pfam" id="PF01479">
    <property type="entry name" value="S4"/>
    <property type="match status" value="1"/>
</dbReference>
<dbReference type="PANTHER" id="PTHR13633">
    <property type="entry name" value="MITOCHONDRIAL TRANSCRIPTION RESCUE FACTOR 1"/>
    <property type="match status" value="1"/>
</dbReference>
<dbReference type="InterPro" id="IPR040591">
    <property type="entry name" value="RqcP2_RBD"/>
</dbReference>
<evidence type="ECO:0000259" key="2">
    <source>
        <dbReference type="SMART" id="SM00363"/>
    </source>
</evidence>
<evidence type="ECO:0000313" key="4">
    <source>
        <dbReference type="Proteomes" id="UP000502196"/>
    </source>
</evidence>
<proteinExistence type="predicted"/>
<organism evidence="3 4">
    <name type="scientific">Kyrpidia spormannii</name>
    <dbReference type="NCBI Taxonomy" id="2055160"/>
    <lineage>
        <taxon>Bacteria</taxon>
        <taxon>Bacillati</taxon>
        <taxon>Bacillota</taxon>
        <taxon>Bacilli</taxon>
        <taxon>Bacillales</taxon>
        <taxon>Alicyclobacillaceae</taxon>
        <taxon>Kyrpidia</taxon>
    </lineage>
</organism>
<dbReference type="Pfam" id="PF17774">
    <property type="entry name" value="YlmH_RBD"/>
    <property type="match status" value="1"/>
</dbReference>
<dbReference type="InterPro" id="IPR002942">
    <property type="entry name" value="S4_RNA-bd"/>
</dbReference>
<gene>
    <name evidence="3" type="ORF">COOX1_1563</name>
</gene>
<dbReference type="EMBL" id="LR792683">
    <property type="protein sequence ID" value="CAB3392743.1"/>
    <property type="molecule type" value="Genomic_DNA"/>
</dbReference>
<dbReference type="SMART" id="SM00363">
    <property type="entry name" value="S4"/>
    <property type="match status" value="1"/>
</dbReference>
<dbReference type="GO" id="GO:0003723">
    <property type="term" value="F:RNA binding"/>
    <property type="evidence" value="ECO:0007669"/>
    <property type="project" value="UniProtKB-KW"/>
</dbReference>
<feature type="domain" description="RNA-binding S4" evidence="2">
    <location>
        <begin position="181"/>
        <end position="243"/>
    </location>
</feature>
<evidence type="ECO:0000256" key="1">
    <source>
        <dbReference type="PROSITE-ProRule" id="PRU00182"/>
    </source>
</evidence>
<dbReference type="PANTHER" id="PTHR13633:SF3">
    <property type="entry name" value="MITOCHONDRIAL TRANSCRIPTION RESCUE FACTOR 1"/>
    <property type="match status" value="1"/>
</dbReference>
<dbReference type="Gene3D" id="3.30.70.330">
    <property type="match status" value="1"/>
</dbReference>
<name>A0A6F9E881_9BACL</name>
<dbReference type="InterPro" id="IPR012677">
    <property type="entry name" value="Nucleotide-bd_a/b_plait_sf"/>
</dbReference>
<accession>A0A6F9E881</accession>
<dbReference type="SUPFAM" id="SSF55174">
    <property type="entry name" value="Alpha-L RNA-binding motif"/>
    <property type="match status" value="1"/>
</dbReference>
<keyword evidence="1" id="KW-0694">RNA-binding</keyword>
<dbReference type="PROSITE" id="PS50889">
    <property type="entry name" value="S4"/>
    <property type="match status" value="1"/>
</dbReference>
<reference evidence="3 4" key="1">
    <citation type="submission" date="2020-04" db="EMBL/GenBank/DDBJ databases">
        <authorList>
            <person name="Hogendoorn C."/>
        </authorList>
    </citation>
    <scope>NUCLEOTIDE SEQUENCE [LARGE SCALE GENOMIC DNA]</scope>
    <source>
        <strain evidence="3">COOX1</strain>
    </source>
</reference>
<dbReference type="Gene3D" id="3.10.290.10">
    <property type="entry name" value="RNA-binding S4 domain"/>
    <property type="match status" value="1"/>
</dbReference>
<sequence length="257" mass="29182">MSWPWETHLLPAERPFARQLAHWAEEAGRRWRPVLTDFYDLRRQWIARVVVASVSEIELKSWGGYPDAERVRLWIGPEGWEPGESDWQLGFVKVEVPGAEWTHGDVLGSILGLGVRREKIGDISVVPGAAWCVTDREIASFLCVHWQRVGRYSVHPCVVSPGEFVPPRQSWRQERVTVASLRLDAVLHEALHWSRSKAAEWIKKGMVQVNWAVCQDGARPLAEGDVISVRGVGRLKILALEGESRRGRQIVRVGHLE</sequence>